<dbReference type="Gene3D" id="3.40.50.300">
    <property type="entry name" value="P-loop containing nucleotide triphosphate hydrolases"/>
    <property type="match status" value="1"/>
</dbReference>
<dbReference type="Pfam" id="PF00685">
    <property type="entry name" value="Sulfotransfer_1"/>
    <property type="match status" value="1"/>
</dbReference>
<sequence>MKNKQFPNFLIVGAAKCGTTALDGYLKQHPEVFLPEVKECRYFSNVEENNKNPYTNKDHVEFISNSNEYYDLYKGVNTPIAGDISPDYLYYYETSIKKIKKELEENTKIIILIRNPVQRAFSNYLHILREGYNSLSFDEIIEKEKDWVKTGVYYGFYVTSPGFYFKAVKHYIENFSNVKVIIFEEFIKDVNAHLIEICDFLEINNTFEFEDPAFKNKTGLPKNKVLDSIIKNKSPLKGILKKIIENFIGEKRLKNKLVRIKESNLKKPVLDDKVRVYLKNLYIEDIKELESLLEKDLSIWKK</sequence>
<dbReference type="PANTHER" id="PTHR10605:SF56">
    <property type="entry name" value="BIFUNCTIONAL HEPARAN SULFATE N-DEACETYLASE_N-SULFOTRANSFERASE"/>
    <property type="match status" value="1"/>
</dbReference>
<proteinExistence type="predicted"/>
<dbReference type="SUPFAM" id="SSF52540">
    <property type="entry name" value="P-loop containing nucleoside triphosphate hydrolases"/>
    <property type="match status" value="1"/>
</dbReference>
<evidence type="ECO:0000313" key="5">
    <source>
        <dbReference type="Proteomes" id="UP001302806"/>
    </source>
</evidence>
<dbReference type="InterPro" id="IPR000863">
    <property type="entry name" value="Sulfotransferase_dom"/>
</dbReference>
<evidence type="ECO:0000256" key="1">
    <source>
        <dbReference type="ARBA" id="ARBA00022679"/>
    </source>
</evidence>
<evidence type="ECO:0000256" key="2">
    <source>
        <dbReference type="ARBA" id="ARBA00023180"/>
    </source>
</evidence>
<feature type="domain" description="Sulfotransferase" evidence="3">
    <location>
        <begin position="8"/>
        <end position="206"/>
    </location>
</feature>
<dbReference type="GO" id="GO:0016740">
    <property type="term" value="F:transferase activity"/>
    <property type="evidence" value="ECO:0007669"/>
    <property type="project" value="UniProtKB-KW"/>
</dbReference>
<dbReference type="EMBL" id="CP134537">
    <property type="protein sequence ID" value="WNH08610.1"/>
    <property type="molecule type" value="Genomic_DNA"/>
</dbReference>
<dbReference type="RefSeq" id="WP_415865238.1">
    <property type="nucleotide sequence ID" value="NZ_CP134537.1"/>
</dbReference>
<dbReference type="Proteomes" id="UP001302806">
    <property type="component" value="Chromosome"/>
</dbReference>
<dbReference type="PANTHER" id="PTHR10605">
    <property type="entry name" value="HEPARAN SULFATE SULFOTRANSFERASE"/>
    <property type="match status" value="1"/>
</dbReference>
<accession>A0ABY9XRR0</accession>
<evidence type="ECO:0000259" key="3">
    <source>
        <dbReference type="Pfam" id="PF00685"/>
    </source>
</evidence>
<reference evidence="4 5" key="1">
    <citation type="submission" date="2023-09" db="EMBL/GenBank/DDBJ databases">
        <title>Thalassobella suaedae gen. nov., sp. nov., a marine bacterium of the family Flavobacteriaceae isolated from a halophyte Suaeda japonica.</title>
        <authorList>
            <person name="Lee S.Y."/>
            <person name="Hwang C.Y."/>
        </authorList>
    </citation>
    <scope>NUCLEOTIDE SEQUENCE [LARGE SCALE GENOMIC DNA]</scope>
    <source>
        <strain evidence="4 5">HL-DH14</strain>
    </source>
</reference>
<evidence type="ECO:0000313" key="4">
    <source>
        <dbReference type="EMBL" id="WNH08610.1"/>
    </source>
</evidence>
<dbReference type="EC" id="2.8.2.-" evidence="4"/>
<gene>
    <name evidence="4" type="ORF">RHP51_16140</name>
</gene>
<keyword evidence="2" id="KW-0325">Glycoprotein</keyword>
<dbReference type="InterPro" id="IPR027417">
    <property type="entry name" value="P-loop_NTPase"/>
</dbReference>
<dbReference type="InterPro" id="IPR037359">
    <property type="entry name" value="NST/OST"/>
</dbReference>
<name>A0ABY9XRR0_9FLAO</name>
<organism evidence="4 5">
    <name type="scientific">Thalassobellus suaedae</name>
    <dbReference type="NCBI Taxonomy" id="3074124"/>
    <lineage>
        <taxon>Bacteria</taxon>
        <taxon>Pseudomonadati</taxon>
        <taxon>Bacteroidota</taxon>
        <taxon>Flavobacteriia</taxon>
        <taxon>Flavobacteriales</taxon>
        <taxon>Flavobacteriaceae</taxon>
        <taxon>Thalassobellus</taxon>
    </lineage>
</organism>
<keyword evidence="1 4" id="KW-0808">Transferase</keyword>
<protein>
    <submittedName>
        <fullName evidence="4">Sulfotransferase</fullName>
        <ecNumber evidence="4">2.8.2.-</ecNumber>
    </submittedName>
</protein>